<dbReference type="SUPFAM" id="SSF47781">
    <property type="entry name" value="RuvA domain 2-like"/>
    <property type="match status" value="1"/>
</dbReference>
<dbReference type="Gene3D" id="1.10.150.320">
    <property type="entry name" value="Photosystem II 12 kDa extrinsic protein"/>
    <property type="match status" value="1"/>
</dbReference>
<name>A0A9X2L2N3_9BACT</name>
<feature type="domain" description="Helix-hairpin-helix DNA-binding motif class 1" evidence="3">
    <location>
        <begin position="125"/>
        <end position="144"/>
    </location>
</feature>
<feature type="domain" description="Helix-hairpin-helix DNA-binding motif class 1" evidence="3">
    <location>
        <begin position="155"/>
        <end position="174"/>
    </location>
</feature>
<evidence type="ECO:0000313" key="4">
    <source>
        <dbReference type="EMBL" id="MCP9291124.1"/>
    </source>
</evidence>
<dbReference type="InterPro" id="IPR010994">
    <property type="entry name" value="RuvA_2-like"/>
</dbReference>
<dbReference type="InterPro" id="IPR051675">
    <property type="entry name" value="Endo/Exo/Phosphatase_dom_1"/>
</dbReference>
<dbReference type="PANTHER" id="PTHR21180:SF32">
    <property type="entry name" value="ENDONUCLEASE_EXONUCLEASE_PHOSPHATASE FAMILY DOMAIN-CONTAINING PROTEIN 1"/>
    <property type="match status" value="1"/>
</dbReference>
<dbReference type="InterPro" id="IPR004509">
    <property type="entry name" value="Competence_ComEA_HhH"/>
</dbReference>
<sequence length="179" mass="20770">MKFNDLKRKAFFWIERLQISRSERISISVLLVLLAVLFTVNFFLTKTFNYSQEKYDTLIAEFEKRSAELRQEQKELDQKYNPQLTVSETPTSEEVEQTKTEMEKEPEHDEPASLKIINLNTATSAELQTLNGIGEAYAGRIIEYREANGGFDSIEELLNVKGIGEKRLENIRPYIKLID</sequence>
<dbReference type="AlphaFoldDB" id="A0A9X2L2N3"/>
<protein>
    <submittedName>
        <fullName evidence="4">Helix-hairpin-helix domain-containing protein</fullName>
    </submittedName>
</protein>
<dbReference type="InterPro" id="IPR003583">
    <property type="entry name" value="Hlx-hairpin-Hlx_DNA-bd_motif"/>
</dbReference>
<dbReference type="Pfam" id="PF12836">
    <property type="entry name" value="HHH_3"/>
    <property type="match status" value="1"/>
</dbReference>
<evidence type="ECO:0000256" key="1">
    <source>
        <dbReference type="SAM" id="MobiDB-lite"/>
    </source>
</evidence>
<dbReference type="RefSeq" id="WP_255133782.1">
    <property type="nucleotide sequence ID" value="NZ_JANDBC010000001.1"/>
</dbReference>
<dbReference type="GO" id="GO:0003677">
    <property type="term" value="F:DNA binding"/>
    <property type="evidence" value="ECO:0007669"/>
    <property type="project" value="InterPro"/>
</dbReference>
<evidence type="ECO:0000313" key="5">
    <source>
        <dbReference type="Proteomes" id="UP001139125"/>
    </source>
</evidence>
<proteinExistence type="predicted"/>
<organism evidence="4 5">
    <name type="scientific">Gracilimonas sediminicola</name>
    <dbReference type="NCBI Taxonomy" id="2952158"/>
    <lineage>
        <taxon>Bacteria</taxon>
        <taxon>Pseudomonadati</taxon>
        <taxon>Balneolota</taxon>
        <taxon>Balneolia</taxon>
        <taxon>Balneolales</taxon>
        <taxon>Balneolaceae</taxon>
        <taxon>Gracilimonas</taxon>
    </lineage>
</organism>
<comment type="caution">
    <text evidence="4">The sequence shown here is derived from an EMBL/GenBank/DDBJ whole genome shotgun (WGS) entry which is preliminary data.</text>
</comment>
<dbReference type="PANTHER" id="PTHR21180">
    <property type="entry name" value="ENDONUCLEASE/EXONUCLEASE/PHOSPHATASE FAMILY DOMAIN-CONTAINING PROTEIN 1"/>
    <property type="match status" value="1"/>
</dbReference>
<feature type="transmembrane region" description="Helical" evidence="2">
    <location>
        <begin position="25"/>
        <end position="44"/>
    </location>
</feature>
<reference evidence="4" key="1">
    <citation type="submission" date="2022-06" db="EMBL/GenBank/DDBJ databases">
        <title>Gracilimonas sp. CAU 1638 isolated from sea sediment.</title>
        <authorList>
            <person name="Kim W."/>
        </authorList>
    </citation>
    <scope>NUCLEOTIDE SEQUENCE</scope>
    <source>
        <strain evidence="4">CAU 1638</strain>
    </source>
</reference>
<dbReference type="GO" id="GO:0006281">
    <property type="term" value="P:DNA repair"/>
    <property type="evidence" value="ECO:0007669"/>
    <property type="project" value="InterPro"/>
</dbReference>
<dbReference type="NCBIfam" id="TIGR00426">
    <property type="entry name" value="competence protein ComEA helix-hairpin-helix repeat region"/>
    <property type="match status" value="1"/>
</dbReference>
<dbReference type="GO" id="GO:0015628">
    <property type="term" value="P:protein secretion by the type II secretion system"/>
    <property type="evidence" value="ECO:0007669"/>
    <property type="project" value="TreeGrafter"/>
</dbReference>
<accession>A0A9X2L2N3</accession>
<dbReference type="Proteomes" id="UP001139125">
    <property type="component" value="Unassembled WGS sequence"/>
</dbReference>
<keyword evidence="2" id="KW-0472">Membrane</keyword>
<evidence type="ECO:0000256" key="2">
    <source>
        <dbReference type="SAM" id="Phobius"/>
    </source>
</evidence>
<keyword evidence="2" id="KW-0812">Transmembrane</keyword>
<dbReference type="EMBL" id="JANDBC010000001">
    <property type="protein sequence ID" value="MCP9291124.1"/>
    <property type="molecule type" value="Genomic_DNA"/>
</dbReference>
<feature type="region of interest" description="Disordered" evidence="1">
    <location>
        <begin position="73"/>
        <end position="110"/>
    </location>
</feature>
<keyword evidence="2" id="KW-1133">Transmembrane helix</keyword>
<feature type="compositionally biased region" description="Basic and acidic residues" evidence="1">
    <location>
        <begin position="96"/>
        <end position="110"/>
    </location>
</feature>
<evidence type="ECO:0000259" key="3">
    <source>
        <dbReference type="SMART" id="SM00278"/>
    </source>
</evidence>
<dbReference type="SMART" id="SM00278">
    <property type="entry name" value="HhH1"/>
    <property type="match status" value="2"/>
</dbReference>
<gene>
    <name evidence="4" type="ORF">NM125_05975</name>
</gene>
<dbReference type="GO" id="GO:0015627">
    <property type="term" value="C:type II protein secretion system complex"/>
    <property type="evidence" value="ECO:0007669"/>
    <property type="project" value="TreeGrafter"/>
</dbReference>
<keyword evidence="5" id="KW-1185">Reference proteome</keyword>